<dbReference type="InterPro" id="IPR013421">
    <property type="entry name" value="CRISPR-assoc_prot_Cas5_HALMA"/>
</dbReference>
<organism evidence="2 3">
    <name type="scientific">Microscilla marina ATCC 23134</name>
    <dbReference type="NCBI Taxonomy" id="313606"/>
    <lineage>
        <taxon>Bacteria</taxon>
        <taxon>Pseudomonadati</taxon>
        <taxon>Bacteroidota</taxon>
        <taxon>Cytophagia</taxon>
        <taxon>Cytophagales</taxon>
        <taxon>Microscillaceae</taxon>
        <taxon>Microscilla</taxon>
    </lineage>
</organism>
<dbReference type="OrthoDB" id="1805474at2"/>
<reference evidence="2 3" key="1">
    <citation type="submission" date="2007-01" db="EMBL/GenBank/DDBJ databases">
        <authorList>
            <person name="Haygood M."/>
            <person name="Podell S."/>
            <person name="Anderson C."/>
            <person name="Hopkinson B."/>
            <person name="Roe K."/>
            <person name="Barbeau K."/>
            <person name="Gaasterland T."/>
            <person name="Ferriera S."/>
            <person name="Johnson J."/>
            <person name="Kravitz S."/>
            <person name="Beeson K."/>
            <person name="Sutton G."/>
            <person name="Rogers Y.-H."/>
            <person name="Friedman R."/>
            <person name="Frazier M."/>
            <person name="Venter J.C."/>
        </authorList>
    </citation>
    <scope>NUCLEOTIDE SEQUENCE [LARGE SCALE GENOMIC DNA]</scope>
    <source>
        <strain evidence="2 3">ATCC 23134</strain>
    </source>
</reference>
<protein>
    <submittedName>
        <fullName evidence="2">Crispr-associated protein Cas5, hmari subtype</fullName>
    </submittedName>
</protein>
<name>A1ZHZ1_MICM2</name>
<dbReference type="RefSeq" id="WP_002695760.1">
    <property type="nucleotide sequence ID" value="NZ_AAWS01000008.1"/>
</dbReference>
<dbReference type="NCBIfam" id="TIGR02592">
    <property type="entry name" value="cas_Cas5h"/>
    <property type="match status" value="1"/>
</dbReference>
<dbReference type="Pfam" id="PF09704">
    <property type="entry name" value="Cas_Cas5d"/>
    <property type="match status" value="1"/>
</dbReference>
<proteinExistence type="predicted"/>
<comment type="caution">
    <text evidence="2">The sequence shown here is derived from an EMBL/GenBank/DDBJ whole genome shotgun (WGS) entry which is preliminary data.</text>
</comment>
<dbReference type="EMBL" id="AAWS01000008">
    <property type="protein sequence ID" value="EAY30148.1"/>
    <property type="molecule type" value="Genomic_DNA"/>
</dbReference>
<dbReference type="AlphaFoldDB" id="A1ZHZ1"/>
<dbReference type="GO" id="GO:0043571">
    <property type="term" value="P:maintenance of CRISPR repeat elements"/>
    <property type="evidence" value="ECO:0007669"/>
    <property type="project" value="InterPro"/>
</dbReference>
<accession>A1ZHZ1</accession>
<dbReference type="InterPro" id="IPR021124">
    <property type="entry name" value="CRISPR-assoc_prot_Cas5"/>
</dbReference>
<gene>
    <name evidence="2" type="ORF">M23134_05481</name>
</gene>
<dbReference type="Proteomes" id="UP000004095">
    <property type="component" value="Unassembled WGS sequence"/>
</dbReference>
<dbReference type="InterPro" id="IPR013422">
    <property type="entry name" value="CRISPR-assoc_prot_Cas5_N"/>
</dbReference>
<evidence type="ECO:0000313" key="3">
    <source>
        <dbReference type="Proteomes" id="UP000004095"/>
    </source>
</evidence>
<keyword evidence="1" id="KW-0051">Antiviral defense</keyword>
<keyword evidence="3" id="KW-1185">Reference proteome</keyword>
<dbReference type="NCBIfam" id="TIGR02593">
    <property type="entry name" value="CRISPR_cas5"/>
    <property type="match status" value="1"/>
</dbReference>
<dbReference type="Gene3D" id="3.30.70.2660">
    <property type="match status" value="1"/>
</dbReference>
<evidence type="ECO:0000313" key="2">
    <source>
        <dbReference type="EMBL" id="EAY30148.1"/>
    </source>
</evidence>
<dbReference type="GO" id="GO:0051607">
    <property type="term" value="P:defense response to virus"/>
    <property type="evidence" value="ECO:0007669"/>
    <property type="project" value="UniProtKB-KW"/>
</dbReference>
<sequence length="250" mass="27891">MPSKTILIFDIESEYGHFRKFNTTTSPLTYPIPPRPALVGLLGAIVGIEREASAGKFNEGVTPVAELFAKPDTELAVQLINPVKKVPMAFNLLDTEKSGASFFNIKQRTQIEFELLKHPCFRVFVACANDALMQPLVDNIQHNQAHFTPYLGLSQFTATFNFVAVTKAHLLASNEAQEVATAINISVHPDIEFEYSRQMKYTSDTLPLELNAQRVVQSYAEVLVEANGKPVKVNSEHIYTTEKYGNLLFL</sequence>
<evidence type="ECO:0000256" key="1">
    <source>
        <dbReference type="ARBA" id="ARBA00023118"/>
    </source>
</evidence>
<dbReference type="eggNOG" id="COG1688">
    <property type="taxonomic scope" value="Bacteria"/>
</dbReference>